<dbReference type="AlphaFoldDB" id="A0A0D2HQT4"/>
<accession>A0A0D2HQT4</accession>
<dbReference type="EMBL" id="AZAC01000023">
    <property type="protein sequence ID" value="KIX12838.1"/>
    <property type="molecule type" value="Genomic_DNA"/>
</dbReference>
<reference evidence="1 2" key="1">
    <citation type="submission" date="2013-11" db="EMBL/GenBank/DDBJ databases">
        <title>Metagenomic analysis of a methanogenic consortium involved in long chain n-alkane degradation.</title>
        <authorList>
            <person name="Davidova I.A."/>
            <person name="Callaghan A.V."/>
            <person name="Wawrik B."/>
            <person name="Pruitt S."/>
            <person name="Marks C."/>
            <person name="Duncan K.E."/>
            <person name="Suflita J.M."/>
        </authorList>
    </citation>
    <scope>NUCLEOTIDE SEQUENCE [LARGE SCALE GENOMIC DNA]</scope>
    <source>
        <strain evidence="1 2">SPR</strain>
    </source>
</reference>
<gene>
    <name evidence="1" type="ORF">X474_17200</name>
</gene>
<organism evidence="1 2">
    <name type="scientific">Dethiosulfatarculus sandiegensis</name>
    <dbReference type="NCBI Taxonomy" id="1429043"/>
    <lineage>
        <taxon>Bacteria</taxon>
        <taxon>Pseudomonadati</taxon>
        <taxon>Thermodesulfobacteriota</taxon>
        <taxon>Desulfarculia</taxon>
        <taxon>Desulfarculales</taxon>
        <taxon>Desulfarculaceae</taxon>
        <taxon>Dethiosulfatarculus</taxon>
    </lineage>
</organism>
<evidence type="ECO:0000313" key="2">
    <source>
        <dbReference type="Proteomes" id="UP000032233"/>
    </source>
</evidence>
<protein>
    <submittedName>
        <fullName evidence="1">Uncharacterized protein</fullName>
    </submittedName>
</protein>
<comment type="caution">
    <text evidence="1">The sequence shown here is derived from an EMBL/GenBank/DDBJ whole genome shotgun (WGS) entry which is preliminary data.</text>
</comment>
<keyword evidence="2" id="KW-1185">Reference proteome</keyword>
<proteinExistence type="predicted"/>
<dbReference type="Proteomes" id="UP000032233">
    <property type="component" value="Unassembled WGS sequence"/>
</dbReference>
<evidence type="ECO:0000313" key="1">
    <source>
        <dbReference type="EMBL" id="KIX12838.1"/>
    </source>
</evidence>
<name>A0A0D2HQT4_9BACT</name>
<sequence length="54" mass="5794">MGLLLLNSVLQKESNLLFSEGVDGAGLLKISVIYLDNISKIGGKALNGFFKIQL</sequence>
<dbReference type="InParanoid" id="A0A0D2HQT4"/>